<protein>
    <submittedName>
        <fullName evidence="1">Uncharacterized protein</fullName>
    </submittedName>
</protein>
<sequence length="151" mass="17389">MLTLTTGRLRAGGIYDLSARGDRVVNQTIFLMKKFRTSEQKMFAENLAKLFPPAPLSDNELHDTYTRLCNFPLYIKEYLRRELGWTESQFSQLVLPTLGGRNMRPTDEEIQKVRIIIKTQLSYLLRYLDISPSLVYALNNSNSTEILASSH</sequence>
<dbReference type="EMBL" id="PYAW01000005">
    <property type="protein sequence ID" value="PSL44640.1"/>
    <property type="molecule type" value="Genomic_DNA"/>
</dbReference>
<organism evidence="1 2">
    <name type="scientific">Chitinophaga niastensis</name>
    <dbReference type="NCBI Taxonomy" id="536980"/>
    <lineage>
        <taxon>Bacteria</taxon>
        <taxon>Pseudomonadati</taxon>
        <taxon>Bacteroidota</taxon>
        <taxon>Chitinophagia</taxon>
        <taxon>Chitinophagales</taxon>
        <taxon>Chitinophagaceae</taxon>
        <taxon>Chitinophaga</taxon>
    </lineage>
</organism>
<evidence type="ECO:0000313" key="1">
    <source>
        <dbReference type="EMBL" id="PSL44640.1"/>
    </source>
</evidence>
<comment type="caution">
    <text evidence="1">The sequence shown here is derived from an EMBL/GenBank/DDBJ whole genome shotgun (WGS) entry which is preliminary data.</text>
</comment>
<dbReference type="AlphaFoldDB" id="A0A2P8HEI9"/>
<gene>
    <name evidence="1" type="ORF">CLV51_10512</name>
</gene>
<accession>A0A2P8HEI9</accession>
<name>A0A2P8HEI9_CHINA</name>
<reference evidence="1 2" key="1">
    <citation type="submission" date="2018-03" db="EMBL/GenBank/DDBJ databases">
        <title>Genomic Encyclopedia of Archaeal and Bacterial Type Strains, Phase II (KMG-II): from individual species to whole genera.</title>
        <authorList>
            <person name="Goeker M."/>
        </authorList>
    </citation>
    <scope>NUCLEOTIDE SEQUENCE [LARGE SCALE GENOMIC DNA]</scope>
    <source>
        <strain evidence="1 2">DSM 24859</strain>
    </source>
</reference>
<proteinExistence type="predicted"/>
<evidence type="ECO:0000313" key="2">
    <source>
        <dbReference type="Proteomes" id="UP000240971"/>
    </source>
</evidence>
<dbReference type="Proteomes" id="UP000240971">
    <property type="component" value="Unassembled WGS sequence"/>
</dbReference>
<keyword evidence="2" id="KW-1185">Reference proteome</keyword>